<proteinExistence type="predicted"/>
<reference evidence="1 2" key="1">
    <citation type="submission" date="2022-10" db="EMBL/GenBank/DDBJ databases">
        <title>The complete genomes of actinobacterial strains from the NBC collection.</title>
        <authorList>
            <person name="Joergensen T.S."/>
            <person name="Alvarez Arevalo M."/>
            <person name="Sterndorff E.B."/>
            <person name="Faurdal D."/>
            <person name="Vuksanovic O."/>
            <person name="Mourched A.-S."/>
            <person name="Charusanti P."/>
            <person name="Shaw S."/>
            <person name="Blin K."/>
            <person name="Weber T."/>
        </authorList>
    </citation>
    <scope>NUCLEOTIDE SEQUENCE [LARGE SCALE GENOMIC DNA]</scope>
    <source>
        <strain evidence="1 2">NBC_00456</strain>
    </source>
</reference>
<evidence type="ECO:0000313" key="1">
    <source>
        <dbReference type="EMBL" id="WUG93026.1"/>
    </source>
</evidence>
<sequence>MSLRQGVSLVPDVLLCVGLLLQRPLDALVAVDAGLLGVLDGLLQLGVLLLLLVRSVDRFVDAELCTLALKVGCRRIGEDPVQCVVAKGVPVR</sequence>
<dbReference type="Proteomes" id="UP001341259">
    <property type="component" value="Chromosome"/>
</dbReference>
<dbReference type="RefSeq" id="WP_328337394.1">
    <property type="nucleotide sequence ID" value="NZ_CP107906.1"/>
</dbReference>
<accession>A0ABZ1NMV5</accession>
<protein>
    <recommendedName>
        <fullName evidence="3">Secreted protein</fullName>
    </recommendedName>
</protein>
<name>A0ABZ1NMV5_STRVL</name>
<dbReference type="EMBL" id="CP107906">
    <property type="protein sequence ID" value="WUG93026.1"/>
    <property type="molecule type" value="Genomic_DNA"/>
</dbReference>
<organism evidence="1 2">
    <name type="scientific">Streptomyces violaceus</name>
    <name type="common">Streptomyces venezuelae</name>
    <dbReference type="NCBI Taxonomy" id="1936"/>
    <lineage>
        <taxon>Bacteria</taxon>
        <taxon>Bacillati</taxon>
        <taxon>Actinomycetota</taxon>
        <taxon>Actinomycetes</taxon>
        <taxon>Kitasatosporales</taxon>
        <taxon>Streptomycetaceae</taxon>
        <taxon>Streptomyces</taxon>
    </lineage>
</organism>
<evidence type="ECO:0008006" key="3">
    <source>
        <dbReference type="Google" id="ProtNLM"/>
    </source>
</evidence>
<gene>
    <name evidence="1" type="ORF">OHB29_08285</name>
</gene>
<keyword evidence="2" id="KW-1185">Reference proteome</keyword>
<evidence type="ECO:0000313" key="2">
    <source>
        <dbReference type="Proteomes" id="UP001341259"/>
    </source>
</evidence>